<reference evidence="1" key="1">
    <citation type="submission" date="2018-04" db="EMBL/GenBank/DDBJ databases">
        <title>Whole genome sequencing of Hypsizygus marmoreus.</title>
        <authorList>
            <person name="Choi I.-G."/>
            <person name="Min B."/>
            <person name="Kim J.-G."/>
            <person name="Kim S."/>
            <person name="Oh Y.-L."/>
            <person name="Kong W.-S."/>
            <person name="Park H."/>
            <person name="Jeong J."/>
            <person name="Song E.-S."/>
        </authorList>
    </citation>
    <scope>NUCLEOTIDE SEQUENCE [LARGE SCALE GENOMIC DNA]</scope>
    <source>
        <strain evidence="1">51987-8</strain>
    </source>
</reference>
<sequence length="83" mass="9247">MGEVISFEHRTGIGQSQVALGFRARVHGRFLSFLRLHLGRLIPDTEGEFVFDLISDLAGAKQSPPSICCRSYMAVRWSVPTLL</sequence>
<dbReference type="InParanoid" id="A0A369JY15"/>
<organism evidence="1 2">
    <name type="scientific">Hypsizygus marmoreus</name>
    <name type="common">White beech mushroom</name>
    <name type="synonym">Agaricus marmoreus</name>
    <dbReference type="NCBI Taxonomy" id="39966"/>
    <lineage>
        <taxon>Eukaryota</taxon>
        <taxon>Fungi</taxon>
        <taxon>Dikarya</taxon>
        <taxon>Basidiomycota</taxon>
        <taxon>Agaricomycotina</taxon>
        <taxon>Agaricomycetes</taxon>
        <taxon>Agaricomycetidae</taxon>
        <taxon>Agaricales</taxon>
        <taxon>Tricholomatineae</taxon>
        <taxon>Lyophyllaceae</taxon>
        <taxon>Hypsizygus</taxon>
    </lineage>
</organism>
<dbReference type="AlphaFoldDB" id="A0A369JY15"/>
<accession>A0A369JY15</accession>
<proteinExistence type="predicted"/>
<evidence type="ECO:0000313" key="2">
    <source>
        <dbReference type="Proteomes" id="UP000076154"/>
    </source>
</evidence>
<evidence type="ECO:0000313" key="1">
    <source>
        <dbReference type="EMBL" id="RDB27229.1"/>
    </source>
</evidence>
<dbReference type="EMBL" id="LUEZ02000017">
    <property type="protein sequence ID" value="RDB27229.1"/>
    <property type="molecule type" value="Genomic_DNA"/>
</dbReference>
<keyword evidence="2" id="KW-1185">Reference proteome</keyword>
<comment type="caution">
    <text evidence="1">The sequence shown here is derived from an EMBL/GenBank/DDBJ whole genome shotgun (WGS) entry which is preliminary data.</text>
</comment>
<gene>
    <name evidence="1" type="ORF">Hypma_004471</name>
</gene>
<dbReference type="Proteomes" id="UP000076154">
    <property type="component" value="Unassembled WGS sequence"/>
</dbReference>
<name>A0A369JY15_HYPMA</name>
<protein>
    <submittedName>
        <fullName evidence="1">Uncharacterized protein</fullName>
    </submittedName>
</protein>